<evidence type="ECO:0000256" key="4">
    <source>
        <dbReference type="ARBA" id="ARBA00022475"/>
    </source>
</evidence>
<dbReference type="InterPro" id="IPR020846">
    <property type="entry name" value="MFS_dom"/>
</dbReference>
<name>A0A0F9REP5_9ZZZZ</name>
<evidence type="ECO:0000313" key="10">
    <source>
        <dbReference type="EMBL" id="KKN54960.1"/>
    </source>
</evidence>
<feature type="transmembrane region" description="Helical" evidence="8">
    <location>
        <begin position="49"/>
        <end position="69"/>
    </location>
</feature>
<keyword evidence="4" id="KW-1003">Cell membrane</keyword>
<evidence type="ECO:0000256" key="5">
    <source>
        <dbReference type="ARBA" id="ARBA00022692"/>
    </source>
</evidence>
<dbReference type="NCBIfam" id="TIGR00710">
    <property type="entry name" value="efflux_Bcr_CflA"/>
    <property type="match status" value="1"/>
</dbReference>
<feature type="transmembrane region" description="Helical" evidence="8">
    <location>
        <begin position="246"/>
        <end position="265"/>
    </location>
</feature>
<dbReference type="PROSITE" id="PS00216">
    <property type="entry name" value="SUGAR_TRANSPORT_1"/>
    <property type="match status" value="1"/>
</dbReference>
<reference evidence="10" key="1">
    <citation type="journal article" date="2015" name="Nature">
        <title>Complex archaea that bridge the gap between prokaryotes and eukaryotes.</title>
        <authorList>
            <person name="Spang A."/>
            <person name="Saw J.H."/>
            <person name="Jorgensen S.L."/>
            <person name="Zaremba-Niedzwiedzka K."/>
            <person name="Martijn J."/>
            <person name="Lind A.E."/>
            <person name="van Eijk R."/>
            <person name="Schleper C."/>
            <person name="Guy L."/>
            <person name="Ettema T.J."/>
        </authorList>
    </citation>
    <scope>NUCLEOTIDE SEQUENCE</scope>
</reference>
<dbReference type="GO" id="GO:1990961">
    <property type="term" value="P:xenobiotic detoxification by transmembrane export across the plasma membrane"/>
    <property type="evidence" value="ECO:0007669"/>
    <property type="project" value="InterPro"/>
</dbReference>
<comment type="subcellular location">
    <subcellularLocation>
        <location evidence="1">Cell membrane</location>
        <topology evidence="1">Multi-pass membrane protein</topology>
    </subcellularLocation>
</comment>
<keyword evidence="7 8" id="KW-0472">Membrane</keyword>
<evidence type="ECO:0000256" key="2">
    <source>
        <dbReference type="ARBA" id="ARBA00006236"/>
    </source>
</evidence>
<feature type="transmembrane region" description="Helical" evidence="8">
    <location>
        <begin position="302"/>
        <end position="322"/>
    </location>
</feature>
<evidence type="ECO:0000256" key="6">
    <source>
        <dbReference type="ARBA" id="ARBA00022989"/>
    </source>
</evidence>
<feature type="transmembrane region" description="Helical" evidence="8">
    <location>
        <begin position="342"/>
        <end position="362"/>
    </location>
</feature>
<dbReference type="AlphaFoldDB" id="A0A0F9REP5"/>
<feature type="transmembrane region" description="Helical" evidence="8">
    <location>
        <begin position="166"/>
        <end position="185"/>
    </location>
</feature>
<dbReference type="InterPro" id="IPR011701">
    <property type="entry name" value="MFS"/>
</dbReference>
<accession>A0A0F9REP5</accession>
<evidence type="ECO:0000256" key="3">
    <source>
        <dbReference type="ARBA" id="ARBA00022448"/>
    </source>
</evidence>
<dbReference type="PROSITE" id="PS50850">
    <property type="entry name" value="MFS"/>
    <property type="match status" value="1"/>
</dbReference>
<dbReference type="PANTHER" id="PTHR23502:SF132">
    <property type="entry name" value="POLYAMINE TRANSPORTER 2-RELATED"/>
    <property type="match status" value="1"/>
</dbReference>
<gene>
    <name evidence="10" type="ORF">LCGC14_0587160</name>
</gene>
<evidence type="ECO:0000256" key="8">
    <source>
        <dbReference type="SAM" id="Phobius"/>
    </source>
</evidence>
<feature type="transmembrane region" description="Helical" evidence="8">
    <location>
        <begin position="210"/>
        <end position="240"/>
    </location>
</feature>
<evidence type="ECO:0000256" key="7">
    <source>
        <dbReference type="ARBA" id="ARBA00023136"/>
    </source>
</evidence>
<keyword evidence="6 8" id="KW-1133">Transmembrane helix</keyword>
<keyword evidence="5 8" id="KW-0812">Transmembrane</keyword>
<comment type="similarity">
    <text evidence="2">Belongs to the major facilitator superfamily. Bcr/CmlA family.</text>
</comment>
<dbReference type="GO" id="GO:0042910">
    <property type="term" value="F:xenobiotic transmembrane transporter activity"/>
    <property type="evidence" value="ECO:0007669"/>
    <property type="project" value="InterPro"/>
</dbReference>
<organism evidence="10">
    <name type="scientific">marine sediment metagenome</name>
    <dbReference type="NCBI Taxonomy" id="412755"/>
    <lineage>
        <taxon>unclassified sequences</taxon>
        <taxon>metagenomes</taxon>
        <taxon>ecological metagenomes</taxon>
    </lineage>
</organism>
<sequence length="397" mass="42586">MKNTLVPTPTLILLLAALMAMTPLAIDAYLPAIPTMADYFNVSVHDTEISLSVFLAGFALGQIIGGPFSDHFGRRASVGTGLSLFCIGTLGILFSPDMHTLWGFRVLEAFGGGLAAVNSSAVIRDLSQGSDSAKHLSNIAIVMMLAPLLAPLIGMGLLFISGWKLIFIFLLTYGLLIGSVLFFRLPETRKISNVRTNAYQRYRMVVTHRYALGFIFSQCLAMGGMFAFITGSPSVFMGYFGVSETLYPFLFGANVLGMMIINRINNRLLKSNKPAHLLSVGQTLQVTSGLLLLLYVSLFSTISLWVLIPLMISFIGSMGFIASNSMSSTIEFFPHNSATATALIGAMGFATGALSGFLVGLWGDGTPLPMAVVMFICALAGPTLRALMQFGQQVPAQ</sequence>
<dbReference type="Pfam" id="PF07690">
    <property type="entry name" value="MFS_1"/>
    <property type="match status" value="1"/>
</dbReference>
<dbReference type="EMBL" id="LAZR01000905">
    <property type="protein sequence ID" value="KKN54960.1"/>
    <property type="molecule type" value="Genomic_DNA"/>
</dbReference>
<feature type="transmembrane region" description="Helical" evidence="8">
    <location>
        <begin position="135"/>
        <end position="160"/>
    </location>
</feature>
<feature type="transmembrane region" description="Helical" evidence="8">
    <location>
        <begin position="277"/>
        <end position="296"/>
    </location>
</feature>
<dbReference type="SUPFAM" id="SSF103473">
    <property type="entry name" value="MFS general substrate transporter"/>
    <property type="match status" value="1"/>
</dbReference>
<dbReference type="InterPro" id="IPR036259">
    <property type="entry name" value="MFS_trans_sf"/>
</dbReference>
<feature type="transmembrane region" description="Helical" evidence="8">
    <location>
        <begin position="368"/>
        <end position="388"/>
    </location>
</feature>
<dbReference type="PANTHER" id="PTHR23502">
    <property type="entry name" value="MAJOR FACILITATOR SUPERFAMILY"/>
    <property type="match status" value="1"/>
</dbReference>
<feature type="transmembrane region" description="Helical" evidence="8">
    <location>
        <begin position="102"/>
        <end position="123"/>
    </location>
</feature>
<keyword evidence="3" id="KW-0813">Transport</keyword>
<evidence type="ECO:0000259" key="9">
    <source>
        <dbReference type="PROSITE" id="PS50850"/>
    </source>
</evidence>
<protein>
    <recommendedName>
        <fullName evidence="9">Major facilitator superfamily (MFS) profile domain-containing protein</fullName>
    </recommendedName>
</protein>
<comment type="caution">
    <text evidence="10">The sequence shown here is derived from an EMBL/GenBank/DDBJ whole genome shotgun (WGS) entry which is preliminary data.</text>
</comment>
<dbReference type="InterPro" id="IPR005829">
    <property type="entry name" value="Sugar_transporter_CS"/>
</dbReference>
<dbReference type="GO" id="GO:0005886">
    <property type="term" value="C:plasma membrane"/>
    <property type="evidence" value="ECO:0007669"/>
    <property type="project" value="UniProtKB-SubCell"/>
</dbReference>
<feature type="domain" description="Major facilitator superfamily (MFS) profile" evidence="9">
    <location>
        <begin position="9"/>
        <end position="397"/>
    </location>
</feature>
<dbReference type="CDD" id="cd17320">
    <property type="entry name" value="MFS_MdfA_MDR_like"/>
    <property type="match status" value="1"/>
</dbReference>
<dbReference type="Gene3D" id="1.20.1720.10">
    <property type="entry name" value="Multidrug resistance protein D"/>
    <property type="match status" value="1"/>
</dbReference>
<dbReference type="InterPro" id="IPR004812">
    <property type="entry name" value="Efflux_drug-R_Bcr/CmlA"/>
</dbReference>
<proteinExistence type="inferred from homology"/>
<evidence type="ECO:0000256" key="1">
    <source>
        <dbReference type="ARBA" id="ARBA00004651"/>
    </source>
</evidence>
<feature type="transmembrane region" description="Helical" evidence="8">
    <location>
        <begin position="76"/>
        <end position="96"/>
    </location>
</feature>